<gene>
    <name evidence="2" type="ORF">CAEBREN_17687</name>
</gene>
<dbReference type="InParanoid" id="G0MQW5"/>
<name>G0MQW5_CAEBE</name>
<organism evidence="3">
    <name type="scientific">Caenorhabditis brenneri</name>
    <name type="common">Nematode worm</name>
    <dbReference type="NCBI Taxonomy" id="135651"/>
    <lineage>
        <taxon>Eukaryota</taxon>
        <taxon>Metazoa</taxon>
        <taxon>Ecdysozoa</taxon>
        <taxon>Nematoda</taxon>
        <taxon>Chromadorea</taxon>
        <taxon>Rhabditida</taxon>
        <taxon>Rhabditina</taxon>
        <taxon>Rhabditomorpha</taxon>
        <taxon>Rhabditoidea</taxon>
        <taxon>Rhabditidae</taxon>
        <taxon>Peloderinae</taxon>
        <taxon>Caenorhabditis</taxon>
    </lineage>
</organism>
<evidence type="ECO:0000313" key="3">
    <source>
        <dbReference type="Proteomes" id="UP000008068"/>
    </source>
</evidence>
<proteinExistence type="predicted"/>
<protein>
    <submittedName>
        <fullName evidence="2">Uncharacterized protein</fullName>
    </submittedName>
</protein>
<dbReference type="Proteomes" id="UP000008068">
    <property type="component" value="Unassembled WGS sequence"/>
</dbReference>
<reference evidence="3" key="1">
    <citation type="submission" date="2011-07" db="EMBL/GenBank/DDBJ databases">
        <authorList>
            <consortium name="Caenorhabditis brenneri Sequencing and Analysis Consortium"/>
            <person name="Wilson R.K."/>
        </authorList>
    </citation>
    <scope>NUCLEOTIDE SEQUENCE [LARGE SCALE GENOMIC DNA]</scope>
    <source>
        <strain evidence="3">PB2801</strain>
    </source>
</reference>
<dbReference type="AlphaFoldDB" id="G0MQW5"/>
<dbReference type="OMA" id="TECANGN"/>
<evidence type="ECO:0000256" key="1">
    <source>
        <dbReference type="SAM" id="MobiDB-lite"/>
    </source>
</evidence>
<accession>G0MQW5</accession>
<keyword evidence="3" id="KW-1185">Reference proteome</keyword>
<dbReference type="EMBL" id="GL379807">
    <property type="protein sequence ID" value="EGT41532.1"/>
    <property type="molecule type" value="Genomic_DNA"/>
</dbReference>
<feature type="region of interest" description="Disordered" evidence="1">
    <location>
        <begin position="344"/>
        <end position="363"/>
    </location>
</feature>
<sequence>MKFLQLLAELENEVIKGGAHLELLQVRFSEVKKTKIVGITMIQMVSAIKMLEEKFDIDIGMFYKIPKEYDFLMEYLKKQHYKKTGKERMDQYNFFKKLNEEGSSFKGIAVNLEDIIILDNYSDLLKLGDFLKSVKYVLDRVIKFIRYLRSVAIVSANMLDFEAPVHIFMLILLIPLHKKYCGQDPLPDDLSSFIGGASVYSKTSDQILTIPENSPIPLHLQLIFKVLRDPQKFYEKSEIRKEMRLSSKQADWDALDHFLSIFFPSSDEKETWCKVDLEDFSDYRVQLKAALAKCQKAIRIGDHSEQDETKLTKHVKDSFDDAFKNISTWEIALKILKKCFPKEETPTSPLNPETPTDPTPHLPTFSISSSPPLSPVAISDNMILQPLDSNAPRYELVPVGPAPTDWENDPAWSQNEYSMNDTVSYKGNEYLLLR</sequence>
<dbReference type="HOGENOM" id="CLU_631970_0_0_1"/>
<evidence type="ECO:0000313" key="2">
    <source>
        <dbReference type="EMBL" id="EGT41532.1"/>
    </source>
</evidence>
<dbReference type="eggNOG" id="ENOG502TIE0">
    <property type="taxonomic scope" value="Eukaryota"/>
</dbReference>